<gene>
    <name evidence="1" type="ORF">H9977_10650</name>
</gene>
<evidence type="ECO:0000313" key="2">
    <source>
        <dbReference type="Proteomes" id="UP000886740"/>
    </source>
</evidence>
<accession>A0A9D2BG83</accession>
<dbReference type="EMBL" id="DXEL01000072">
    <property type="protein sequence ID" value="HIX75475.1"/>
    <property type="molecule type" value="Genomic_DNA"/>
</dbReference>
<protein>
    <submittedName>
        <fullName evidence="1">Uncharacterized protein</fullName>
    </submittedName>
</protein>
<organism evidence="1 2">
    <name type="scientific">Candidatus Parabacteroides intestinipullorum</name>
    <dbReference type="NCBI Taxonomy" id="2838723"/>
    <lineage>
        <taxon>Bacteria</taxon>
        <taxon>Pseudomonadati</taxon>
        <taxon>Bacteroidota</taxon>
        <taxon>Bacteroidia</taxon>
        <taxon>Bacteroidales</taxon>
        <taxon>Tannerellaceae</taxon>
        <taxon>Parabacteroides</taxon>
    </lineage>
</organism>
<name>A0A9D2BG83_9BACT</name>
<comment type="caution">
    <text evidence="1">The sequence shown here is derived from an EMBL/GenBank/DDBJ whole genome shotgun (WGS) entry which is preliminary data.</text>
</comment>
<reference evidence="1" key="1">
    <citation type="journal article" date="2021" name="PeerJ">
        <title>Extensive microbial diversity within the chicken gut microbiome revealed by metagenomics and culture.</title>
        <authorList>
            <person name="Gilroy R."/>
            <person name="Ravi A."/>
            <person name="Getino M."/>
            <person name="Pursley I."/>
            <person name="Horton D.L."/>
            <person name="Alikhan N.F."/>
            <person name="Baker D."/>
            <person name="Gharbi K."/>
            <person name="Hall N."/>
            <person name="Watson M."/>
            <person name="Adriaenssens E.M."/>
            <person name="Foster-Nyarko E."/>
            <person name="Jarju S."/>
            <person name="Secka A."/>
            <person name="Antonio M."/>
            <person name="Oren A."/>
            <person name="Chaudhuri R.R."/>
            <person name="La Ragione R."/>
            <person name="Hildebrand F."/>
            <person name="Pallen M.J."/>
        </authorList>
    </citation>
    <scope>NUCLEOTIDE SEQUENCE</scope>
    <source>
        <strain evidence="1">ChiGjej6B6-14162</strain>
    </source>
</reference>
<reference evidence="1" key="2">
    <citation type="submission" date="2021-04" db="EMBL/GenBank/DDBJ databases">
        <authorList>
            <person name="Gilroy R."/>
        </authorList>
    </citation>
    <scope>NUCLEOTIDE SEQUENCE</scope>
    <source>
        <strain evidence="1">ChiGjej6B6-14162</strain>
    </source>
</reference>
<evidence type="ECO:0000313" key="1">
    <source>
        <dbReference type="EMBL" id="HIX75475.1"/>
    </source>
</evidence>
<sequence length="82" mass="9350">MNTYTDILRNNIFKELVNMDRDKLVDVYRYVKAVAAKEEVDSEELGKLLDAAADYAVKAHQQGDSHSTQEALDRIGKDMGWM</sequence>
<dbReference type="AlphaFoldDB" id="A0A9D2BG83"/>
<dbReference type="Proteomes" id="UP000886740">
    <property type="component" value="Unassembled WGS sequence"/>
</dbReference>
<proteinExistence type="predicted"/>